<proteinExistence type="predicted"/>
<keyword evidence="2 6" id="KW-0418">Kinase</keyword>
<dbReference type="PANTHER" id="PTHR24421">
    <property type="entry name" value="NITRATE/NITRITE SENSOR PROTEIN NARX-RELATED"/>
    <property type="match status" value="1"/>
</dbReference>
<feature type="transmembrane region" description="Helical" evidence="4">
    <location>
        <begin position="58"/>
        <end position="82"/>
    </location>
</feature>
<keyword evidence="4" id="KW-1133">Transmembrane helix</keyword>
<keyword evidence="3" id="KW-0902">Two-component regulatory system</keyword>
<keyword evidence="4" id="KW-0812">Transmembrane</keyword>
<accession>A0A1T4TB79</accession>
<dbReference type="Pfam" id="PF07730">
    <property type="entry name" value="HisKA_3"/>
    <property type="match status" value="1"/>
</dbReference>
<dbReference type="CDD" id="cd16917">
    <property type="entry name" value="HATPase_UhpB-NarQ-NarX-like"/>
    <property type="match status" value="1"/>
</dbReference>
<feature type="transmembrane region" description="Helical" evidence="4">
    <location>
        <begin position="143"/>
        <end position="161"/>
    </location>
</feature>
<name>A0A1T4TB79_9ACTN</name>
<dbReference type="GO" id="GO:0046983">
    <property type="term" value="F:protein dimerization activity"/>
    <property type="evidence" value="ECO:0007669"/>
    <property type="project" value="InterPro"/>
</dbReference>
<dbReference type="Gene3D" id="3.30.565.10">
    <property type="entry name" value="Histidine kinase-like ATPase, C-terminal domain"/>
    <property type="match status" value="1"/>
</dbReference>
<evidence type="ECO:0000313" key="7">
    <source>
        <dbReference type="Proteomes" id="UP000190637"/>
    </source>
</evidence>
<evidence type="ECO:0000256" key="4">
    <source>
        <dbReference type="SAM" id="Phobius"/>
    </source>
</evidence>
<gene>
    <name evidence="6" type="ORF">SAMN02745673_04741</name>
</gene>
<feature type="transmembrane region" description="Helical" evidence="4">
    <location>
        <begin position="29"/>
        <end position="52"/>
    </location>
</feature>
<dbReference type="SUPFAM" id="SSF55874">
    <property type="entry name" value="ATPase domain of HSP90 chaperone/DNA topoisomerase II/histidine kinase"/>
    <property type="match status" value="1"/>
</dbReference>
<dbReference type="STRING" id="1122192.SAMN02745673_04741"/>
<evidence type="ECO:0000256" key="2">
    <source>
        <dbReference type="ARBA" id="ARBA00022777"/>
    </source>
</evidence>
<dbReference type="InterPro" id="IPR011712">
    <property type="entry name" value="Sig_transdc_His_kin_sub3_dim/P"/>
</dbReference>
<dbReference type="Proteomes" id="UP000190637">
    <property type="component" value="Unassembled WGS sequence"/>
</dbReference>
<dbReference type="InterPro" id="IPR036890">
    <property type="entry name" value="HATPase_C_sf"/>
</dbReference>
<feature type="transmembrane region" description="Helical" evidence="4">
    <location>
        <begin position="167"/>
        <end position="194"/>
    </location>
</feature>
<protein>
    <submittedName>
        <fullName evidence="6">Two-component system, NarL family, sensor histidine kinase DesK</fullName>
    </submittedName>
</protein>
<dbReference type="Gene3D" id="1.20.5.1930">
    <property type="match status" value="1"/>
</dbReference>
<dbReference type="AlphaFoldDB" id="A0A1T4TB79"/>
<reference evidence="6 7" key="1">
    <citation type="submission" date="2017-02" db="EMBL/GenBank/DDBJ databases">
        <authorList>
            <person name="Peterson S.W."/>
        </authorList>
    </citation>
    <scope>NUCLEOTIDE SEQUENCE [LARGE SCALE GENOMIC DNA]</scope>
    <source>
        <strain evidence="6 7">DSM 45154</strain>
    </source>
</reference>
<feature type="transmembrane region" description="Helical" evidence="4">
    <location>
        <begin position="94"/>
        <end position="113"/>
    </location>
</feature>
<keyword evidence="7" id="KW-1185">Reference proteome</keyword>
<evidence type="ECO:0000256" key="3">
    <source>
        <dbReference type="ARBA" id="ARBA00023012"/>
    </source>
</evidence>
<dbReference type="PANTHER" id="PTHR24421:SF63">
    <property type="entry name" value="SENSOR HISTIDINE KINASE DESK"/>
    <property type="match status" value="1"/>
</dbReference>
<dbReference type="InterPro" id="IPR050482">
    <property type="entry name" value="Sensor_HK_TwoCompSys"/>
</dbReference>
<sequence length="411" mass="44436">MQEPVGGGHVTVLDTGRPRSKRFVMARRVMMWSFGFIPVFFVGFPLLGMLGMTPQMDAAAPLFAVRALIGFAASAGSGWLTLRALLARVAHRPYTVTSREAVASMALLGVLMVTQYDNWMAQMVPALWWASVVLAFPRREHRVAHVSLVLSLVPGALFFLAGDLPLMLGAVMLCYLVFWAGIMLLANWSLMLLWDVIGEAYAARDAQARLAVTEERLRFARDMHDLIGHSLSGIAVKSELAARLAERDPARAAAEMRSVQQVAREALREVRAAVSGYRDVDLAEEIASVRAVLVAAGTQVTVTGEDVTLPAELRALAAWVVREGVTNVLRHSSARRCDIALRREGRVVVVEVHDDGAQVDGERLLRRGNGLTGLTERVAAVGGALSASPTGERGFLLRAVLPLPAASSATE</sequence>
<evidence type="ECO:0000313" key="6">
    <source>
        <dbReference type="EMBL" id="SKA37591.1"/>
    </source>
</evidence>
<keyword evidence="1" id="KW-0808">Transferase</keyword>
<evidence type="ECO:0000256" key="1">
    <source>
        <dbReference type="ARBA" id="ARBA00022679"/>
    </source>
</evidence>
<keyword evidence="4" id="KW-0472">Membrane</keyword>
<evidence type="ECO:0000259" key="5">
    <source>
        <dbReference type="Pfam" id="PF07730"/>
    </source>
</evidence>
<dbReference type="GO" id="GO:0000155">
    <property type="term" value="F:phosphorelay sensor kinase activity"/>
    <property type="evidence" value="ECO:0007669"/>
    <property type="project" value="InterPro"/>
</dbReference>
<organism evidence="6 7">
    <name type="scientific">Marinactinospora thermotolerans DSM 45154</name>
    <dbReference type="NCBI Taxonomy" id="1122192"/>
    <lineage>
        <taxon>Bacteria</taxon>
        <taxon>Bacillati</taxon>
        <taxon>Actinomycetota</taxon>
        <taxon>Actinomycetes</taxon>
        <taxon>Streptosporangiales</taxon>
        <taxon>Nocardiopsidaceae</taxon>
        <taxon>Marinactinospora</taxon>
    </lineage>
</organism>
<feature type="transmembrane region" description="Helical" evidence="4">
    <location>
        <begin position="119"/>
        <end position="136"/>
    </location>
</feature>
<dbReference type="EMBL" id="FUWS01000017">
    <property type="protein sequence ID" value="SKA37591.1"/>
    <property type="molecule type" value="Genomic_DNA"/>
</dbReference>
<dbReference type="RefSeq" id="WP_078763952.1">
    <property type="nucleotide sequence ID" value="NZ_FUWS01000017.1"/>
</dbReference>
<feature type="domain" description="Signal transduction histidine kinase subgroup 3 dimerisation and phosphoacceptor" evidence="5">
    <location>
        <begin position="215"/>
        <end position="281"/>
    </location>
</feature>
<dbReference type="GO" id="GO:0016020">
    <property type="term" value="C:membrane"/>
    <property type="evidence" value="ECO:0007669"/>
    <property type="project" value="InterPro"/>
</dbReference>